<dbReference type="Proteomes" id="UP001345219">
    <property type="component" value="Chromosome 4"/>
</dbReference>
<evidence type="ECO:0000313" key="1">
    <source>
        <dbReference type="EMBL" id="KAK4750761.1"/>
    </source>
</evidence>
<sequence>MTIDTHNSSIHGTLDPDFFSDFSKAEFRTEKDLPLNRANYRDSSSPTTRNSINYDVVSPGDRLLSLHLLVVIRSRLVGGTEELELALQNSRRKVQFMESWASNDQRRPLIEDLQPL</sequence>
<keyword evidence="2" id="KW-1185">Reference proteome</keyword>
<comment type="caution">
    <text evidence="1">The sequence shown here is derived from an EMBL/GenBank/DDBJ whole genome shotgun (WGS) entry which is preliminary data.</text>
</comment>
<proteinExistence type="predicted"/>
<protein>
    <submittedName>
        <fullName evidence="1">Uncharacterized protein</fullName>
    </submittedName>
</protein>
<evidence type="ECO:0000313" key="2">
    <source>
        <dbReference type="Proteomes" id="UP001345219"/>
    </source>
</evidence>
<reference evidence="1 2" key="1">
    <citation type="journal article" date="2023" name="Hortic Res">
        <title>Pangenome of water caltrop reveals structural variations and asymmetric subgenome divergence after allopolyploidization.</title>
        <authorList>
            <person name="Zhang X."/>
            <person name="Chen Y."/>
            <person name="Wang L."/>
            <person name="Yuan Y."/>
            <person name="Fang M."/>
            <person name="Shi L."/>
            <person name="Lu R."/>
            <person name="Comes H.P."/>
            <person name="Ma Y."/>
            <person name="Chen Y."/>
            <person name="Huang G."/>
            <person name="Zhou Y."/>
            <person name="Zheng Z."/>
            <person name="Qiu Y."/>
        </authorList>
    </citation>
    <scope>NUCLEOTIDE SEQUENCE [LARGE SCALE GENOMIC DNA]</scope>
    <source>
        <tissue evidence="1">Roots</tissue>
    </source>
</reference>
<accession>A0AAN7JNS0</accession>
<name>A0AAN7JNS0_9MYRT</name>
<organism evidence="1 2">
    <name type="scientific">Trapa incisa</name>
    <dbReference type="NCBI Taxonomy" id="236973"/>
    <lineage>
        <taxon>Eukaryota</taxon>
        <taxon>Viridiplantae</taxon>
        <taxon>Streptophyta</taxon>
        <taxon>Embryophyta</taxon>
        <taxon>Tracheophyta</taxon>
        <taxon>Spermatophyta</taxon>
        <taxon>Magnoliopsida</taxon>
        <taxon>eudicotyledons</taxon>
        <taxon>Gunneridae</taxon>
        <taxon>Pentapetalae</taxon>
        <taxon>rosids</taxon>
        <taxon>malvids</taxon>
        <taxon>Myrtales</taxon>
        <taxon>Lythraceae</taxon>
        <taxon>Trapa</taxon>
    </lineage>
</organism>
<dbReference type="EMBL" id="JAXIOK010000017">
    <property type="protein sequence ID" value="KAK4750761.1"/>
    <property type="molecule type" value="Genomic_DNA"/>
</dbReference>
<dbReference type="AlphaFoldDB" id="A0AAN7JNS0"/>
<gene>
    <name evidence="1" type="ORF">SAY87_004243</name>
</gene>